<proteinExistence type="predicted"/>
<evidence type="ECO:0000313" key="2">
    <source>
        <dbReference type="Proteomes" id="UP000464389"/>
    </source>
</evidence>
<name>A0A6P1UU76_9ENTR</name>
<evidence type="ECO:0000313" key="1">
    <source>
        <dbReference type="EMBL" id="QHS45192.1"/>
    </source>
</evidence>
<dbReference type="EMBL" id="CP048108">
    <property type="protein sequence ID" value="QHS45192.1"/>
    <property type="molecule type" value="Genomic_DNA"/>
</dbReference>
<dbReference type="AlphaFoldDB" id="A0A6P1UU76"/>
<accession>A0A6P1UU76</accession>
<gene>
    <name evidence="1" type="ORF">GW952_06065</name>
</gene>
<reference evidence="1 2" key="1">
    <citation type="submission" date="2020-01" db="EMBL/GenBank/DDBJ databases">
        <title>Bactrocera dorsalis gut bacteria genome.</title>
        <authorList>
            <person name="Zhang H."/>
            <person name="Cai Z."/>
        </authorList>
    </citation>
    <scope>NUCLEOTIDE SEQUENCE [LARGE SCALE GENOMIC DNA]</scope>
    <source>
        <strain evidence="1 2">BD177</strain>
    </source>
</reference>
<dbReference type="Proteomes" id="UP000464389">
    <property type="component" value="Chromosome"/>
</dbReference>
<protein>
    <submittedName>
        <fullName evidence="1">Uncharacterized protein</fullName>
    </submittedName>
</protein>
<organism evidence="1 2">
    <name type="scientific">Klebsiella michiganensis</name>
    <dbReference type="NCBI Taxonomy" id="1134687"/>
    <lineage>
        <taxon>Bacteria</taxon>
        <taxon>Pseudomonadati</taxon>
        <taxon>Pseudomonadota</taxon>
        <taxon>Gammaproteobacteria</taxon>
        <taxon>Enterobacterales</taxon>
        <taxon>Enterobacteriaceae</taxon>
        <taxon>Klebsiella/Raoultella group</taxon>
        <taxon>Klebsiella</taxon>
    </lineage>
</organism>
<dbReference type="RefSeq" id="WP_160740537.1">
    <property type="nucleotide sequence ID" value="NZ_CP048108.1"/>
</dbReference>
<sequence length="57" mass="6443">MLKQETSEVGQAKHDFKPAVFLFNNRSLHAPCALSGAIAGGKWMRNRRVFMLYFGDV</sequence>